<dbReference type="AlphaFoldDB" id="A0A154WHJ1"/>
<protein>
    <recommendedName>
        <fullName evidence="3">DUF3501 domain-containing protein</fullName>
    </recommendedName>
</protein>
<evidence type="ECO:0000313" key="2">
    <source>
        <dbReference type="Proteomes" id="UP000076400"/>
    </source>
</evidence>
<dbReference type="InterPro" id="IPR021890">
    <property type="entry name" value="DUF3501"/>
</dbReference>
<dbReference type="Proteomes" id="UP000076400">
    <property type="component" value="Unassembled WGS sequence"/>
</dbReference>
<name>A0A154WHJ1_9PROT</name>
<dbReference type="STRING" id="580166.AUP43_00815"/>
<dbReference type="Pfam" id="PF12007">
    <property type="entry name" value="DUF3501"/>
    <property type="match status" value="1"/>
</dbReference>
<keyword evidence="2" id="KW-1185">Reference proteome</keyword>
<comment type="caution">
    <text evidence="1">The sequence shown here is derived from an EMBL/GenBank/DDBJ whole genome shotgun (WGS) entry which is preliminary data.</text>
</comment>
<gene>
    <name evidence="1" type="ORF">AUP43_00815</name>
</gene>
<organism evidence="1 2">
    <name type="scientific">Oceanibaculum pacificum</name>
    <dbReference type="NCBI Taxonomy" id="580166"/>
    <lineage>
        <taxon>Bacteria</taxon>
        <taxon>Pseudomonadati</taxon>
        <taxon>Pseudomonadota</taxon>
        <taxon>Alphaproteobacteria</taxon>
        <taxon>Rhodospirillales</taxon>
        <taxon>Oceanibaculaceae</taxon>
        <taxon>Oceanibaculum</taxon>
    </lineage>
</organism>
<dbReference type="EMBL" id="LPXN01000001">
    <property type="protein sequence ID" value="KZD12939.1"/>
    <property type="molecule type" value="Genomic_DNA"/>
</dbReference>
<proteinExistence type="predicted"/>
<evidence type="ECO:0008006" key="3">
    <source>
        <dbReference type="Google" id="ProtNLM"/>
    </source>
</evidence>
<reference evidence="1 2" key="1">
    <citation type="submission" date="2015-12" db="EMBL/GenBank/DDBJ databases">
        <title>Genome sequence of Oceanibaculum pacificum MCCC 1A02656.</title>
        <authorList>
            <person name="Lu L."/>
            <person name="Lai Q."/>
            <person name="Shao Z."/>
            <person name="Qian P."/>
        </authorList>
    </citation>
    <scope>NUCLEOTIDE SEQUENCE [LARGE SCALE GENOMIC DNA]</scope>
    <source>
        <strain evidence="1 2">MCCC 1A02656</strain>
    </source>
</reference>
<evidence type="ECO:0000313" key="1">
    <source>
        <dbReference type="EMBL" id="KZD12939.1"/>
    </source>
</evidence>
<accession>A0A154WHJ1</accession>
<sequence length="197" mass="22208">MPAAAKQITHADILPLPDYVKIRADRRRAVVALKKNRRIEVGPHATFYFENFETMLSQVQEMLYIEKGGDAQIEDELSAYNPLIPQGKELVATVMFEIDDEYRRRRILGKLGGIEHQMFVKVAGETVKGVAEDDVDRTTADGKASSVQFVHFPFTEAQIAAFRKPETEVIVGFSHPEYPHMSVLPAAMRDSLAQDFD</sequence>